<comment type="subcellular location">
    <subcellularLocation>
        <location evidence="1">Membrane</location>
        <topology evidence="1">Multi-pass membrane protein</topology>
    </subcellularLocation>
</comment>
<dbReference type="GO" id="GO:0006629">
    <property type="term" value="P:lipid metabolic process"/>
    <property type="evidence" value="ECO:0007669"/>
    <property type="project" value="InterPro"/>
</dbReference>
<name>A0A8T0T653_PANVG</name>
<comment type="similarity">
    <text evidence="2">Belongs to the steroid 5-alpha reductase family.</text>
</comment>
<dbReference type="PROSITE" id="PS50244">
    <property type="entry name" value="S5A_REDUCTASE"/>
    <property type="match status" value="1"/>
</dbReference>
<comment type="caution">
    <text evidence="8">The sequence shown here is derived from an EMBL/GenBank/DDBJ whole genome shotgun (WGS) entry which is preliminary data.</text>
</comment>
<feature type="transmembrane region" description="Helical" evidence="6">
    <location>
        <begin position="15"/>
        <end position="37"/>
    </location>
</feature>
<proteinExistence type="inferred from homology"/>
<feature type="domain" description="3-oxo-5-alpha-steroid 4-dehydrogenase C-terminal" evidence="7">
    <location>
        <begin position="159"/>
        <end position="274"/>
    </location>
</feature>
<evidence type="ECO:0000256" key="6">
    <source>
        <dbReference type="SAM" id="Phobius"/>
    </source>
</evidence>
<keyword evidence="3 6" id="KW-0812">Transmembrane</keyword>
<evidence type="ECO:0000259" key="7">
    <source>
        <dbReference type="Pfam" id="PF02544"/>
    </source>
</evidence>
<feature type="transmembrane region" description="Helical" evidence="6">
    <location>
        <begin position="218"/>
        <end position="245"/>
    </location>
</feature>
<dbReference type="Proteomes" id="UP000823388">
    <property type="component" value="Chromosome 4N"/>
</dbReference>
<evidence type="ECO:0000256" key="1">
    <source>
        <dbReference type="ARBA" id="ARBA00004141"/>
    </source>
</evidence>
<accession>A0A8T0T653</accession>
<organism evidence="8 9">
    <name type="scientific">Panicum virgatum</name>
    <name type="common">Blackwell switchgrass</name>
    <dbReference type="NCBI Taxonomy" id="38727"/>
    <lineage>
        <taxon>Eukaryota</taxon>
        <taxon>Viridiplantae</taxon>
        <taxon>Streptophyta</taxon>
        <taxon>Embryophyta</taxon>
        <taxon>Tracheophyta</taxon>
        <taxon>Spermatophyta</taxon>
        <taxon>Magnoliopsida</taxon>
        <taxon>Liliopsida</taxon>
        <taxon>Poales</taxon>
        <taxon>Poaceae</taxon>
        <taxon>PACMAD clade</taxon>
        <taxon>Panicoideae</taxon>
        <taxon>Panicodae</taxon>
        <taxon>Paniceae</taxon>
        <taxon>Panicinae</taxon>
        <taxon>Panicum</taxon>
        <taxon>Panicum sect. Hiantes</taxon>
    </lineage>
</organism>
<dbReference type="PANTHER" id="PTHR10556:SF50">
    <property type="entry name" value="3-OXO-5-ALPHA-STEROID 4-DEHYDROGENASE FAMILY PROTEIN"/>
    <property type="match status" value="1"/>
</dbReference>
<evidence type="ECO:0000256" key="4">
    <source>
        <dbReference type="ARBA" id="ARBA00022989"/>
    </source>
</evidence>
<evidence type="ECO:0000256" key="2">
    <source>
        <dbReference type="ARBA" id="ARBA00007742"/>
    </source>
</evidence>
<dbReference type="PANTHER" id="PTHR10556">
    <property type="entry name" value="3-OXO-5-ALPHA-STEROID 4-DEHYDROGENASE"/>
    <property type="match status" value="1"/>
</dbReference>
<dbReference type="InterPro" id="IPR039357">
    <property type="entry name" value="SRD5A/TECR"/>
</dbReference>
<sequence length="274" mass="29345">MWLSPPPFLYAPTPFVLAASAAAAVVVAFLAISEFLGDNLAYSKFSRGGLGKKPQPISRRLPSRGAMLLIYAPALAAALASFAVPDAVSGPRECALAAAIAAHFLKRVLEVAFVHRYSGSMPLPTALLISSYYLSNAMAMVYVQRLSRGLPEPRVDLLCPGALAFAVGLAGNFYHHWLLSRLRAGHGAGGGDGGEKAYRIPTGGMFGLVVCPHYLFEIAVFFGFAMISQTLYALTVALGTAAYLAGRSYTTRKWYASKFEEFPASIKALVPYVW</sequence>
<dbReference type="FunFam" id="1.20.120.1630:FF:000017">
    <property type="entry name" value="3-oxo-5-alpha-steroid 4-dehydrogenase family protein"/>
    <property type="match status" value="1"/>
</dbReference>
<evidence type="ECO:0000313" key="9">
    <source>
        <dbReference type="Proteomes" id="UP000823388"/>
    </source>
</evidence>
<feature type="transmembrane region" description="Helical" evidence="6">
    <location>
        <begin position="155"/>
        <end position="174"/>
    </location>
</feature>
<keyword evidence="4 6" id="KW-1133">Transmembrane helix</keyword>
<dbReference type="Pfam" id="PF02544">
    <property type="entry name" value="Steroid_dh"/>
    <property type="match status" value="1"/>
</dbReference>
<dbReference type="GO" id="GO:0016627">
    <property type="term" value="F:oxidoreductase activity, acting on the CH-CH group of donors"/>
    <property type="evidence" value="ECO:0007669"/>
    <property type="project" value="InterPro"/>
</dbReference>
<keyword evidence="5 6" id="KW-0472">Membrane</keyword>
<evidence type="ECO:0000256" key="5">
    <source>
        <dbReference type="ARBA" id="ARBA00023136"/>
    </source>
</evidence>
<dbReference type="EMBL" id="CM029044">
    <property type="protein sequence ID" value="KAG2606811.1"/>
    <property type="molecule type" value="Genomic_DNA"/>
</dbReference>
<feature type="transmembrane region" description="Helical" evidence="6">
    <location>
        <begin position="123"/>
        <end position="143"/>
    </location>
</feature>
<dbReference type="AlphaFoldDB" id="A0A8T0T653"/>
<dbReference type="GO" id="GO:0016020">
    <property type="term" value="C:membrane"/>
    <property type="evidence" value="ECO:0007669"/>
    <property type="project" value="UniProtKB-SubCell"/>
</dbReference>
<dbReference type="InterPro" id="IPR001104">
    <property type="entry name" value="3-oxo-5_a-steroid_4-DH_C"/>
</dbReference>
<gene>
    <name evidence="8" type="ORF">PVAP13_4NG230575</name>
</gene>
<keyword evidence="9" id="KW-1185">Reference proteome</keyword>
<protein>
    <recommendedName>
        <fullName evidence="7">3-oxo-5-alpha-steroid 4-dehydrogenase C-terminal domain-containing protein</fullName>
    </recommendedName>
</protein>
<feature type="transmembrane region" description="Helical" evidence="6">
    <location>
        <begin position="65"/>
        <end position="84"/>
    </location>
</feature>
<dbReference type="OrthoDB" id="5788137at2759"/>
<reference evidence="8" key="1">
    <citation type="submission" date="2020-05" db="EMBL/GenBank/DDBJ databases">
        <title>WGS assembly of Panicum virgatum.</title>
        <authorList>
            <person name="Lovell J.T."/>
            <person name="Jenkins J."/>
            <person name="Shu S."/>
            <person name="Juenger T.E."/>
            <person name="Schmutz J."/>
        </authorList>
    </citation>
    <scope>NUCLEOTIDE SEQUENCE</scope>
    <source>
        <strain evidence="8">AP13</strain>
    </source>
</reference>
<evidence type="ECO:0000313" key="8">
    <source>
        <dbReference type="EMBL" id="KAG2606811.1"/>
    </source>
</evidence>
<evidence type="ECO:0000256" key="3">
    <source>
        <dbReference type="ARBA" id="ARBA00022692"/>
    </source>
</evidence>